<comment type="caution">
    <text evidence="2">The sequence shown here is derived from an EMBL/GenBank/DDBJ whole genome shotgun (WGS) entry which is preliminary data.</text>
</comment>
<gene>
    <name evidence="2" type="ORF">H8S19_07460</name>
</gene>
<proteinExistence type="predicted"/>
<evidence type="ECO:0000313" key="3">
    <source>
        <dbReference type="Proteomes" id="UP000653904"/>
    </source>
</evidence>
<feature type="domain" description="HTH cro/C1-type" evidence="1">
    <location>
        <begin position="40"/>
        <end position="61"/>
    </location>
</feature>
<name>A0AAW3X345_9CLOT</name>
<sequence length="64" mass="6829">MKINKEKYLLARAKACMGPKELVAAGIPRGTLLGALRPGKEVRPETAGKIARALGVDVTEIIED</sequence>
<protein>
    <recommendedName>
        <fullName evidence="1">HTH cro/C1-type domain-containing protein</fullName>
    </recommendedName>
</protein>
<dbReference type="InterPro" id="IPR001387">
    <property type="entry name" value="Cro/C1-type_HTH"/>
</dbReference>
<reference evidence="2 3" key="1">
    <citation type="submission" date="2020-08" db="EMBL/GenBank/DDBJ databases">
        <title>Genome public.</title>
        <authorList>
            <person name="Liu C."/>
            <person name="Sun Q."/>
        </authorList>
    </citation>
    <scope>NUCLEOTIDE SEQUENCE [LARGE SCALE GENOMIC DNA]</scope>
    <source>
        <strain evidence="2 3">BX14</strain>
    </source>
</reference>
<dbReference type="RefSeq" id="WP_118651020.1">
    <property type="nucleotide sequence ID" value="NZ_JACOOW010000008.1"/>
</dbReference>
<dbReference type="EMBL" id="JACOOW010000008">
    <property type="protein sequence ID" value="MBC5656902.1"/>
    <property type="molecule type" value="Genomic_DNA"/>
</dbReference>
<organism evidence="2 3">
    <name type="scientific">Clostridium segne</name>
    <dbReference type="NCBI Taxonomy" id="2763038"/>
    <lineage>
        <taxon>Bacteria</taxon>
        <taxon>Bacillati</taxon>
        <taxon>Bacillota</taxon>
        <taxon>Clostridia</taxon>
        <taxon>Eubacteriales</taxon>
        <taxon>Clostridiaceae</taxon>
        <taxon>Clostridium</taxon>
    </lineage>
</organism>
<keyword evidence="3" id="KW-1185">Reference proteome</keyword>
<accession>A0AAW3X345</accession>
<dbReference type="Proteomes" id="UP000653904">
    <property type="component" value="Unassembled WGS sequence"/>
</dbReference>
<evidence type="ECO:0000259" key="1">
    <source>
        <dbReference type="PROSITE" id="PS50943"/>
    </source>
</evidence>
<evidence type="ECO:0000313" key="2">
    <source>
        <dbReference type="EMBL" id="MBC5656902.1"/>
    </source>
</evidence>
<dbReference type="AlphaFoldDB" id="A0AAW3X345"/>
<dbReference type="PROSITE" id="PS50943">
    <property type="entry name" value="HTH_CROC1"/>
    <property type="match status" value="1"/>
</dbReference>